<evidence type="ECO:0000313" key="1">
    <source>
        <dbReference type="EMBL" id="RNA15071.1"/>
    </source>
</evidence>
<accession>A0A3M7QVD8</accession>
<protein>
    <submittedName>
        <fullName evidence="1">Uncharacterized protein</fullName>
    </submittedName>
</protein>
<proteinExistence type="predicted"/>
<dbReference type="AlphaFoldDB" id="A0A3M7QVD8"/>
<organism evidence="1 2">
    <name type="scientific">Brachionus plicatilis</name>
    <name type="common">Marine rotifer</name>
    <name type="synonym">Brachionus muelleri</name>
    <dbReference type="NCBI Taxonomy" id="10195"/>
    <lineage>
        <taxon>Eukaryota</taxon>
        <taxon>Metazoa</taxon>
        <taxon>Spiralia</taxon>
        <taxon>Gnathifera</taxon>
        <taxon>Rotifera</taxon>
        <taxon>Eurotatoria</taxon>
        <taxon>Monogononta</taxon>
        <taxon>Pseudotrocha</taxon>
        <taxon>Ploima</taxon>
        <taxon>Brachionidae</taxon>
        <taxon>Brachionus</taxon>
    </lineage>
</organism>
<comment type="caution">
    <text evidence="1">The sequence shown here is derived from an EMBL/GenBank/DDBJ whole genome shotgun (WGS) entry which is preliminary data.</text>
</comment>
<name>A0A3M7QVD8_BRAPC</name>
<dbReference type="Proteomes" id="UP000276133">
    <property type="component" value="Unassembled WGS sequence"/>
</dbReference>
<reference evidence="1 2" key="1">
    <citation type="journal article" date="2018" name="Sci. Rep.">
        <title>Genomic signatures of local adaptation to the degree of environmental predictability in rotifers.</title>
        <authorList>
            <person name="Franch-Gras L."/>
            <person name="Hahn C."/>
            <person name="Garcia-Roger E.M."/>
            <person name="Carmona M.J."/>
            <person name="Serra M."/>
            <person name="Gomez A."/>
        </authorList>
    </citation>
    <scope>NUCLEOTIDE SEQUENCE [LARGE SCALE GENOMIC DNA]</scope>
    <source>
        <strain evidence="1">HYR1</strain>
    </source>
</reference>
<evidence type="ECO:0000313" key="2">
    <source>
        <dbReference type="Proteomes" id="UP000276133"/>
    </source>
</evidence>
<dbReference type="EMBL" id="REGN01005050">
    <property type="protein sequence ID" value="RNA15071.1"/>
    <property type="molecule type" value="Genomic_DNA"/>
</dbReference>
<keyword evidence="2" id="KW-1185">Reference proteome</keyword>
<gene>
    <name evidence="1" type="ORF">BpHYR1_004735</name>
</gene>
<sequence length="76" mass="8455">MIISDIVRDKTQLDGLTGSPIFLIIFVIRLAAAEVNGTRDNSVNPIKPIGQFFQPVSPENHTDGLNMRYFSSKYAD</sequence>